<proteinExistence type="predicted"/>
<evidence type="ECO:0000313" key="1">
    <source>
        <dbReference type="EMBL" id="OMJ76363.1"/>
    </source>
</evidence>
<comment type="caution">
    <text evidence="1">The sequence shown here is derived from an EMBL/GenBank/DDBJ whole genome shotgun (WGS) entry which is preliminary data.</text>
</comment>
<dbReference type="EMBL" id="MPUH01000636">
    <property type="protein sequence ID" value="OMJ76363.1"/>
    <property type="molecule type" value="Genomic_DNA"/>
</dbReference>
<name>A0A1R2BHV3_9CILI</name>
<gene>
    <name evidence="1" type="ORF">SteCoe_24306</name>
</gene>
<dbReference type="Gene3D" id="1.25.10.10">
    <property type="entry name" value="Leucine-rich Repeat Variant"/>
    <property type="match status" value="1"/>
</dbReference>
<dbReference type="SUPFAM" id="SSF48371">
    <property type="entry name" value="ARM repeat"/>
    <property type="match status" value="1"/>
</dbReference>
<dbReference type="AlphaFoldDB" id="A0A1R2BHV3"/>
<evidence type="ECO:0000313" key="2">
    <source>
        <dbReference type="Proteomes" id="UP000187209"/>
    </source>
</evidence>
<dbReference type="OrthoDB" id="364513at2759"/>
<dbReference type="Proteomes" id="UP000187209">
    <property type="component" value="Unassembled WGS sequence"/>
</dbReference>
<dbReference type="InterPro" id="IPR016024">
    <property type="entry name" value="ARM-type_fold"/>
</dbReference>
<organism evidence="1 2">
    <name type="scientific">Stentor coeruleus</name>
    <dbReference type="NCBI Taxonomy" id="5963"/>
    <lineage>
        <taxon>Eukaryota</taxon>
        <taxon>Sar</taxon>
        <taxon>Alveolata</taxon>
        <taxon>Ciliophora</taxon>
        <taxon>Postciliodesmatophora</taxon>
        <taxon>Heterotrichea</taxon>
        <taxon>Heterotrichida</taxon>
        <taxon>Stentoridae</taxon>
        <taxon>Stentor</taxon>
    </lineage>
</organism>
<keyword evidence="2" id="KW-1185">Reference proteome</keyword>
<dbReference type="InterPro" id="IPR011989">
    <property type="entry name" value="ARM-like"/>
</dbReference>
<protein>
    <submittedName>
        <fullName evidence="1">Uncharacterized protein</fullName>
    </submittedName>
</protein>
<sequence length="834" mass="96108">MSNPLVEALKEKFKVFIKYFTQAVHIGIEAKSFRMPLILCVCQHSIVFIDCKFNSLLGEVFFAHLQKVIEQEDYSGDLLRFEFSENRSAGMPKKMTLILTEKITFLKHLKCSWETDYMWRLSKVAQLRIYQENFDMRKYKKEISFYNDKDIYLMPPNYAYKTEYKGYAFFVENCLKRTEVPSEFAGEEENQKYVLNVKILEVQLVEKIHTDLRTSAENYAEKIVQEGSEYAYFINNPYIKKNNLVMDIAKWEGWEVGLLTTFGVISVIFLRRKFIPPLMDSGQDFIIQCVGGESSKQFCSETADSIYTLGMSNETYKPVLEKKCEALIMNDETIEYYQKKFKIEPSGIFYGYQLLASILTIIEKQLNESKIKKLLDDIKKVSKSKNPNQSVEILDDPNKILEDYFKSCLLDPGSHGYKIWCKKVCRYLAYCLDGGLMQNRITLKDILTYLMKLKLENKEVFGVKIVITHLLNVNDEGNNEEFEDLHTAILKVLETSGFTYDELFGNTKKLSPRVYEPTKSWVFNQKVMIALIETGYLRKELETNNLGNLYSKLFVYILQQKSCSLELKSEICKITTNIQEQDDVGILKILLPHLFDIYVSNNYTMATEAAISLVNLTYNNRENKQFLFTCREGIVNRLSCKDNKLICLSILLLINLSSDQARKKVISKECRDALKKIIVGSKVVKQNDEVISKCFQILAIFSKDHANAEYFCSDGELILSCISFIGKNDDHSIRAVSLLEVLVERYPNSKSSIGKKVIRILIDYLKKAQSLEVIKRTLNLFRLLALSKSDGNYQILVSLNVGKVLEGLLQNSVLTMDHGIVSQINALKEFLGLL</sequence>
<reference evidence="1 2" key="1">
    <citation type="submission" date="2016-11" db="EMBL/GenBank/DDBJ databases">
        <title>The macronuclear genome of Stentor coeruleus: a giant cell with tiny introns.</title>
        <authorList>
            <person name="Slabodnick M."/>
            <person name="Ruby J.G."/>
            <person name="Reiff S.B."/>
            <person name="Swart E.C."/>
            <person name="Gosai S."/>
            <person name="Prabakaran S."/>
            <person name="Witkowska E."/>
            <person name="Larue G.E."/>
            <person name="Fisher S."/>
            <person name="Freeman R.M."/>
            <person name="Gunawardena J."/>
            <person name="Chu W."/>
            <person name="Stover N.A."/>
            <person name="Gregory B.D."/>
            <person name="Nowacki M."/>
            <person name="Derisi J."/>
            <person name="Roy S.W."/>
            <person name="Marshall W.F."/>
            <person name="Sood P."/>
        </authorList>
    </citation>
    <scope>NUCLEOTIDE SEQUENCE [LARGE SCALE GENOMIC DNA]</scope>
    <source>
        <strain evidence="1">WM001</strain>
    </source>
</reference>
<accession>A0A1R2BHV3</accession>